<dbReference type="EMBL" id="LR215729">
    <property type="protein sequence ID" value="VEV98845.1"/>
    <property type="molecule type" value="Genomic_DNA"/>
</dbReference>
<evidence type="ECO:0000313" key="2">
    <source>
        <dbReference type="EMBL" id="VEV98845.1"/>
    </source>
</evidence>
<evidence type="ECO:0000259" key="1">
    <source>
        <dbReference type="Pfam" id="PF03797"/>
    </source>
</evidence>
<dbReference type="SUPFAM" id="SSF103515">
    <property type="entry name" value="Autotransporter"/>
    <property type="match status" value="1"/>
</dbReference>
<dbReference type="STRING" id="437900.GCA_001940335_02952"/>
<accession>A0A1I7BPB9</accession>
<dbReference type="InterPro" id="IPR005546">
    <property type="entry name" value="Autotransporte_beta"/>
</dbReference>
<dbReference type="RefSeq" id="WP_090511735.1">
    <property type="nucleotide sequence ID" value="NZ_FPBC01000005.1"/>
</dbReference>
<feature type="domain" description="Autotransporter" evidence="1">
    <location>
        <begin position="53"/>
        <end position="149"/>
    </location>
</feature>
<reference evidence="2" key="1">
    <citation type="submission" date="2019-02" db="EMBL/GenBank/DDBJ databases">
        <authorList>
            <consortium name="Genoscope - CEA"/>
            <person name="William W."/>
        </authorList>
    </citation>
    <scope>NUCLEOTIDE SEQUENCE [LARGE SCALE GENOMIC DNA]</scope>
    <source>
        <strain evidence="2">YSy11</strain>
    </source>
</reference>
<dbReference type="AlphaFoldDB" id="A0A1I7BPB9"/>
<gene>
    <name evidence="2" type="ORF">PMYSY11_3801</name>
</gene>
<dbReference type="Pfam" id="PF03797">
    <property type="entry name" value="Autotransporter"/>
    <property type="match status" value="1"/>
</dbReference>
<proteinExistence type="predicted"/>
<protein>
    <recommendedName>
        <fullName evidence="1">Autotransporter domain-containing protein</fullName>
    </recommendedName>
</protein>
<name>A0A1I7BPB9_9PSED</name>
<sequence length="311" mass="33806">MPHARYAVPLIGMFLAADAAAEGFILPEGNIQDRANGILALMAYSVVPDLASSSISVDDNSAGNPEINMTQFGGGATISKELPLYLEGAAAYSRYDPRFVASAGNESRRVPAKWTSVSATGGIGWDFPLSDEVVLRPIGNVSLGYVTSDLNTARIFVNSQFDKEIDFLDDGHMSAAGLGGSMMIDWERVRPEYEVDLELRYSYIHLKSIGGSDVVQGSANAETANLWSRWRAPTPFNVMHRPLRYVLEFSYSEYLGDQRGVLGFDRLATAGVGLEFDSSAYDLFITRTRLVVRHVLGDNLSGLSLGLAVSF</sequence>
<organism evidence="2">
    <name type="scientific">Pseudomonas marincola</name>
    <dbReference type="NCBI Taxonomy" id="437900"/>
    <lineage>
        <taxon>Bacteria</taxon>
        <taxon>Pseudomonadati</taxon>
        <taxon>Pseudomonadota</taxon>
        <taxon>Gammaproteobacteria</taxon>
        <taxon>Pseudomonadales</taxon>
        <taxon>Pseudomonadaceae</taxon>
        <taxon>Pseudomonas</taxon>
    </lineage>
</organism>
<dbReference type="InterPro" id="IPR036709">
    <property type="entry name" value="Autotransporte_beta_dom_sf"/>
</dbReference>
<dbReference type="Gene3D" id="2.40.128.130">
    <property type="entry name" value="Autotransporter beta-domain"/>
    <property type="match status" value="1"/>
</dbReference>